<keyword evidence="5" id="KW-0964">Secreted</keyword>
<dbReference type="InterPro" id="IPR001444">
    <property type="entry name" value="Flag_bb_rod_N"/>
</dbReference>
<dbReference type="InterPro" id="IPR002371">
    <property type="entry name" value="FlgK"/>
</dbReference>
<evidence type="ECO:0000313" key="12">
    <source>
        <dbReference type="Proteomes" id="UP000058636"/>
    </source>
</evidence>
<organism evidence="11 12">
    <name type="scientific">Thermotoga petrophila</name>
    <dbReference type="NCBI Taxonomy" id="93929"/>
    <lineage>
        <taxon>Bacteria</taxon>
        <taxon>Thermotogati</taxon>
        <taxon>Thermotogota</taxon>
        <taxon>Thermotogae</taxon>
        <taxon>Thermotogales</taxon>
        <taxon>Thermotogaceae</taxon>
        <taxon>Thermotoga</taxon>
    </lineage>
</organism>
<sequence>MPDMSMFGILNTALTGIHAHKLAMNVVGHNIANASTPGYSRQRPVIEANPPIPLTTLTQPSFPLQMGTGAKVKTIVRLRDAFLDVQYRQVNNRYNYWDTVLSNLHFIEQLLAEPGEDGIRSLVDNFWNAFKEVMSDPSSTASKAEVVSRAQQMVSQIKDLYGRLEQLREDIDDEIVQRVSEINQMIKRLADLNNKIRTSMMLNSPPNDLLDERDRILDELSNLANINYTEAEDGQITLRIGNQIVLNGSTYRELRALERPYGKGYHELFVGNSQLILSDGKLKALMDLRDSSIVKYMRKLDEFVLFITDSLNLVHRDGFESNGVTTNLNFFKKIEAFSDDPSIFRIKGSRKLEMGPYHTVTGIHSASSQVEIEGRRFNSDDIVLSFGGGSSNVLNVSAGTTIGDLVGSWNLLGTSLKVGTHAGGYRLYLEDSTGSLRNRLFLSLGDSLSQMGFDTETKGYITIKESDLSGLSSGVYNINVEYTLEDGTRQTETISVDLSSGVNLSNIEASINSSSHLRAQIYADPSTGENMLVIVPDEQLSFDPSAVKVLSDDDFFTKSNAFVRNYEVLEYKDTLENIFYGQTGFDPTRPFTITINSTDIEIDPAVDTLETLVEKINEKNTGVLADLTPHHSLVFRASSLYDFDLRMMEIKGPQGFFEAVGFVDPDGDPNTFDWSSSFTLVSKSDDFTTLSERFKVADILTFDRAPYDEPLNIVNQFEVSSSLAANPANLAVDVGYALENSDWNATSIKPSGGANPELLETIQNLYTRKILSNGKESFYEFFGGVVSELGVEAETASNLKNNTEILRQEIDNAREEVKGVSLDEEMANMIEYQHAFSAAAKVITAVDQMIQTVINMVG</sequence>
<evidence type="ECO:0000256" key="7">
    <source>
        <dbReference type="SAM" id="Coils"/>
    </source>
</evidence>
<evidence type="ECO:0000259" key="9">
    <source>
        <dbReference type="Pfam" id="PF06429"/>
    </source>
</evidence>
<dbReference type="PANTHER" id="PTHR30033">
    <property type="entry name" value="FLAGELLAR HOOK-ASSOCIATED PROTEIN 1"/>
    <property type="match status" value="1"/>
</dbReference>
<dbReference type="PATRIC" id="fig|93930.3.peg.41"/>
<evidence type="ECO:0000256" key="5">
    <source>
        <dbReference type="ARBA" id="ARBA00022525"/>
    </source>
</evidence>
<dbReference type="EMBL" id="LGFG01000081">
    <property type="protein sequence ID" value="KUK22874.1"/>
    <property type="molecule type" value="Genomic_DNA"/>
</dbReference>
<evidence type="ECO:0000256" key="1">
    <source>
        <dbReference type="ARBA" id="ARBA00004365"/>
    </source>
</evidence>
<keyword evidence="6" id="KW-0975">Bacterial flagellum</keyword>
<dbReference type="InterPro" id="IPR010810">
    <property type="entry name" value="Flagellin_hook_IN_motif"/>
</dbReference>
<reference evidence="11 12" key="1">
    <citation type="journal article" date="2015" name="MBio">
        <title>Genome-Resolved Metagenomic Analysis Reveals Roles for Candidate Phyla and Other Microbial Community Members in Biogeochemical Transformations in Oil Reservoirs.</title>
        <authorList>
            <person name="Hu P."/>
            <person name="Tom L."/>
            <person name="Singh A."/>
            <person name="Thomas B.C."/>
            <person name="Baker B.J."/>
            <person name="Piceno Y.M."/>
            <person name="Andersen G.L."/>
            <person name="Banfield J.F."/>
        </authorList>
    </citation>
    <scope>NUCLEOTIDE SEQUENCE [LARGE SCALE GENOMIC DNA]</scope>
    <source>
        <strain evidence="11">46_26</strain>
    </source>
</reference>
<feature type="domain" description="Flagellar basal-body/hook protein C-terminal" evidence="9">
    <location>
        <begin position="816"/>
        <end position="856"/>
    </location>
</feature>
<feature type="domain" description="Flagellar basal body rod protein N-terminal" evidence="8">
    <location>
        <begin position="10"/>
        <end position="39"/>
    </location>
</feature>
<comment type="caution">
    <text evidence="11">The sequence shown here is derived from an EMBL/GenBank/DDBJ whole genome shotgun (WGS) entry which is preliminary data.</text>
</comment>
<dbReference type="PRINTS" id="PR01005">
    <property type="entry name" value="FLGHOOKAP1"/>
</dbReference>
<evidence type="ECO:0000259" key="8">
    <source>
        <dbReference type="Pfam" id="PF00460"/>
    </source>
</evidence>
<dbReference type="Pfam" id="PF00460">
    <property type="entry name" value="Flg_bb_rod"/>
    <property type="match status" value="1"/>
</dbReference>
<evidence type="ECO:0000313" key="11">
    <source>
        <dbReference type="EMBL" id="KUK22874.1"/>
    </source>
</evidence>
<comment type="similarity">
    <text evidence="3">Belongs to the flagella basal body rod proteins family.</text>
</comment>
<keyword evidence="7" id="KW-0175">Coiled coil</keyword>
<keyword evidence="11" id="KW-0969">Cilium</keyword>
<name>A0A101EQ76_9THEM</name>
<gene>
    <name evidence="11" type="ORF">XD57_1031</name>
</gene>
<dbReference type="GO" id="GO:0009424">
    <property type="term" value="C:bacterial-type flagellum hook"/>
    <property type="evidence" value="ECO:0007669"/>
    <property type="project" value="InterPro"/>
</dbReference>
<evidence type="ECO:0000256" key="3">
    <source>
        <dbReference type="ARBA" id="ARBA00009677"/>
    </source>
</evidence>
<protein>
    <recommendedName>
        <fullName evidence="4">Flagellar hook-associated protein 1</fullName>
    </recommendedName>
</protein>
<dbReference type="NCBIfam" id="TIGR02492">
    <property type="entry name" value="flgK_ends"/>
    <property type="match status" value="1"/>
</dbReference>
<comment type="subcellular location">
    <subcellularLocation>
        <location evidence="1">Bacterial flagellum</location>
    </subcellularLocation>
    <subcellularLocation>
        <location evidence="2">Secreted</location>
    </subcellularLocation>
</comment>
<dbReference type="SUPFAM" id="SSF64518">
    <property type="entry name" value="Phase 1 flagellin"/>
    <property type="match status" value="1"/>
</dbReference>
<evidence type="ECO:0000259" key="10">
    <source>
        <dbReference type="Pfam" id="PF22638"/>
    </source>
</evidence>
<accession>A0A101EQ76</accession>
<dbReference type="GO" id="GO:0044780">
    <property type="term" value="P:bacterial-type flagellum assembly"/>
    <property type="evidence" value="ECO:0007669"/>
    <property type="project" value="InterPro"/>
</dbReference>
<dbReference type="Pfam" id="PF07196">
    <property type="entry name" value="Flagellin_IN"/>
    <property type="match status" value="1"/>
</dbReference>
<dbReference type="Pfam" id="PF22638">
    <property type="entry name" value="FlgK_D1"/>
    <property type="match status" value="1"/>
</dbReference>
<keyword evidence="11" id="KW-0966">Cell projection</keyword>
<feature type="coiled-coil region" evidence="7">
    <location>
        <begin position="150"/>
        <end position="177"/>
    </location>
</feature>
<evidence type="ECO:0000256" key="6">
    <source>
        <dbReference type="ARBA" id="ARBA00023143"/>
    </source>
</evidence>
<dbReference type="InterPro" id="IPR053927">
    <property type="entry name" value="FlgK_helical"/>
</dbReference>
<dbReference type="AlphaFoldDB" id="A0A101EQ76"/>
<dbReference type="PANTHER" id="PTHR30033:SF1">
    <property type="entry name" value="FLAGELLAR HOOK-ASSOCIATED PROTEIN 1"/>
    <property type="match status" value="1"/>
</dbReference>
<evidence type="ECO:0000256" key="2">
    <source>
        <dbReference type="ARBA" id="ARBA00004613"/>
    </source>
</evidence>
<dbReference type="GO" id="GO:0005576">
    <property type="term" value="C:extracellular region"/>
    <property type="evidence" value="ECO:0007669"/>
    <property type="project" value="UniProtKB-SubCell"/>
</dbReference>
<dbReference type="Pfam" id="PF06429">
    <property type="entry name" value="Flg_bbr_C"/>
    <property type="match status" value="1"/>
</dbReference>
<feature type="domain" description="Flagellar hook-associated protein FlgK helical" evidence="10">
    <location>
        <begin position="107"/>
        <end position="331"/>
    </location>
</feature>
<feature type="coiled-coil region" evidence="7">
    <location>
        <begin position="796"/>
        <end position="823"/>
    </location>
</feature>
<dbReference type="GO" id="GO:0005198">
    <property type="term" value="F:structural molecule activity"/>
    <property type="evidence" value="ECO:0007669"/>
    <property type="project" value="InterPro"/>
</dbReference>
<keyword evidence="11" id="KW-0282">Flagellum</keyword>
<proteinExistence type="inferred from homology"/>
<dbReference type="Proteomes" id="UP000058636">
    <property type="component" value="Unassembled WGS sequence"/>
</dbReference>
<dbReference type="InterPro" id="IPR010930">
    <property type="entry name" value="Flg_bb/hook_C_dom"/>
</dbReference>
<evidence type="ECO:0000256" key="4">
    <source>
        <dbReference type="ARBA" id="ARBA00016244"/>
    </source>
</evidence>